<dbReference type="PANTHER" id="PTHR46558:SF11">
    <property type="entry name" value="HTH-TYPE TRANSCRIPTIONAL REGULATOR XRE"/>
    <property type="match status" value="1"/>
</dbReference>
<protein>
    <recommendedName>
        <fullName evidence="3">HTH cro/C1-type domain-containing protein</fullName>
    </recommendedName>
</protein>
<feature type="domain" description="HTH cro/C1-type" evidence="3">
    <location>
        <begin position="8"/>
        <end position="62"/>
    </location>
</feature>
<dbReference type="PROSITE" id="PS50943">
    <property type="entry name" value="HTH_CROC1"/>
    <property type="match status" value="1"/>
</dbReference>
<organism evidence="4 5">
    <name type="scientific">Marivirga lumbricoides</name>
    <dbReference type="NCBI Taxonomy" id="1046115"/>
    <lineage>
        <taxon>Bacteria</taxon>
        <taxon>Pseudomonadati</taxon>
        <taxon>Bacteroidota</taxon>
        <taxon>Cytophagia</taxon>
        <taxon>Cytophagales</taxon>
        <taxon>Marivirgaceae</taxon>
        <taxon>Marivirga</taxon>
    </lineage>
</organism>
<evidence type="ECO:0000256" key="2">
    <source>
        <dbReference type="SAM" id="Coils"/>
    </source>
</evidence>
<dbReference type="InterPro" id="IPR001387">
    <property type="entry name" value="Cro/C1-type_HTH"/>
</dbReference>
<proteinExistence type="predicted"/>
<dbReference type="Gene3D" id="1.10.260.40">
    <property type="entry name" value="lambda repressor-like DNA-binding domains"/>
    <property type="match status" value="1"/>
</dbReference>
<feature type="coiled-coil region" evidence="2">
    <location>
        <begin position="186"/>
        <end position="213"/>
    </location>
</feature>
<dbReference type="RefSeq" id="WP_188461832.1">
    <property type="nucleotide sequence ID" value="NZ_BAABHU010000004.1"/>
</dbReference>
<evidence type="ECO:0000256" key="1">
    <source>
        <dbReference type="ARBA" id="ARBA00023125"/>
    </source>
</evidence>
<dbReference type="CDD" id="cd00093">
    <property type="entry name" value="HTH_XRE"/>
    <property type="match status" value="1"/>
</dbReference>
<dbReference type="PANTHER" id="PTHR46558">
    <property type="entry name" value="TRACRIPTIONAL REGULATORY PROTEIN-RELATED-RELATED"/>
    <property type="match status" value="1"/>
</dbReference>
<sequence length="215" mass="24369">MSKYGENIKKIRSVRGLTQSHLADMIDVSRAVVSSYEEGRAEPKIETIIKTAEIFHISIDTLLKKNITVNQLSGFAIPDIQNPIKSRGSQKKSDYLAGFFPEGVVVLKPEQMEANNYVSGGQLVFGLESKPLKNQLSIVEYKDNFVLGTVHAANEKTIKLEDREIQLQDVKRVLKVFGIFNPVSLIERSENRLLLMEQRLNDLEKRLKLVEKSQK</sequence>
<comment type="caution">
    <text evidence="4">The sequence shown here is derived from an EMBL/GenBank/DDBJ whole genome shotgun (WGS) entry which is preliminary data.</text>
</comment>
<name>A0ABQ1LV03_9BACT</name>
<evidence type="ECO:0000313" key="5">
    <source>
        <dbReference type="Proteomes" id="UP000636010"/>
    </source>
</evidence>
<keyword evidence="1" id="KW-0238">DNA-binding</keyword>
<dbReference type="InterPro" id="IPR010982">
    <property type="entry name" value="Lambda_DNA-bd_dom_sf"/>
</dbReference>
<keyword evidence="2" id="KW-0175">Coiled coil</keyword>
<keyword evidence="5" id="KW-1185">Reference proteome</keyword>
<dbReference type="SMART" id="SM00530">
    <property type="entry name" value="HTH_XRE"/>
    <property type="match status" value="1"/>
</dbReference>
<accession>A0ABQ1LV03</accession>
<dbReference type="EMBL" id="BMEC01000004">
    <property type="protein sequence ID" value="GGC30334.1"/>
    <property type="molecule type" value="Genomic_DNA"/>
</dbReference>
<reference evidence="5" key="1">
    <citation type="journal article" date="2019" name="Int. J. Syst. Evol. Microbiol.">
        <title>The Global Catalogue of Microorganisms (GCM) 10K type strain sequencing project: providing services to taxonomists for standard genome sequencing and annotation.</title>
        <authorList>
            <consortium name="The Broad Institute Genomics Platform"/>
            <consortium name="The Broad Institute Genome Sequencing Center for Infectious Disease"/>
            <person name="Wu L."/>
            <person name="Ma J."/>
        </authorList>
    </citation>
    <scope>NUCLEOTIDE SEQUENCE [LARGE SCALE GENOMIC DNA]</scope>
    <source>
        <strain evidence="5">CGMCC 1.10832</strain>
    </source>
</reference>
<dbReference type="SUPFAM" id="SSF47413">
    <property type="entry name" value="lambda repressor-like DNA-binding domains"/>
    <property type="match status" value="1"/>
</dbReference>
<dbReference type="Pfam" id="PF01381">
    <property type="entry name" value="HTH_3"/>
    <property type="match status" value="1"/>
</dbReference>
<evidence type="ECO:0000313" key="4">
    <source>
        <dbReference type="EMBL" id="GGC30334.1"/>
    </source>
</evidence>
<evidence type="ECO:0000259" key="3">
    <source>
        <dbReference type="PROSITE" id="PS50943"/>
    </source>
</evidence>
<dbReference type="Proteomes" id="UP000636010">
    <property type="component" value="Unassembled WGS sequence"/>
</dbReference>
<gene>
    <name evidence="4" type="ORF">GCM10011506_14690</name>
</gene>